<keyword evidence="1" id="KW-0472">Membrane</keyword>
<protein>
    <submittedName>
        <fullName evidence="2">Uncharacterized protein</fullName>
    </submittedName>
</protein>
<evidence type="ECO:0000313" key="3">
    <source>
        <dbReference type="Proteomes" id="UP000192501"/>
    </source>
</evidence>
<dbReference type="Proteomes" id="UP000192501">
    <property type="component" value="Unassembled WGS sequence"/>
</dbReference>
<name>A0A1X0Q605_9MICR</name>
<keyword evidence="1" id="KW-0812">Transmembrane</keyword>
<organism evidence="2 3">
    <name type="scientific">Hepatospora eriocheir</name>
    <dbReference type="NCBI Taxonomy" id="1081669"/>
    <lineage>
        <taxon>Eukaryota</taxon>
        <taxon>Fungi</taxon>
        <taxon>Fungi incertae sedis</taxon>
        <taxon>Microsporidia</taxon>
        <taxon>Hepatosporidae</taxon>
        <taxon>Hepatospora</taxon>
    </lineage>
</organism>
<dbReference type="AlphaFoldDB" id="A0A1X0Q605"/>
<evidence type="ECO:0000313" key="2">
    <source>
        <dbReference type="EMBL" id="ORD95204.1"/>
    </source>
</evidence>
<dbReference type="EMBL" id="LTAI01001690">
    <property type="protein sequence ID" value="ORD95204.1"/>
    <property type="molecule type" value="Genomic_DNA"/>
</dbReference>
<proteinExistence type="predicted"/>
<evidence type="ECO:0000256" key="1">
    <source>
        <dbReference type="SAM" id="Phobius"/>
    </source>
</evidence>
<sequence>MSILRFFPECLHIIFIVIHVIINFISFNKKSSILFSIELTSKFNKSQTLILSLKTTSCKFTVFLPIIEIFSKEFFNSFTKYSI</sequence>
<accession>A0A1X0Q605</accession>
<comment type="caution">
    <text evidence="2">The sequence shown here is derived from an EMBL/GenBank/DDBJ whole genome shotgun (WGS) entry which is preliminary data.</text>
</comment>
<feature type="transmembrane region" description="Helical" evidence="1">
    <location>
        <begin position="6"/>
        <end position="27"/>
    </location>
</feature>
<dbReference type="VEuPathDB" id="MicrosporidiaDB:A0H76_1198"/>
<reference evidence="2 3" key="1">
    <citation type="journal article" date="2017" name="Environ. Microbiol.">
        <title>Decay of the glycolytic pathway and adaptation to intranuclear parasitism within Enterocytozoonidae microsporidia.</title>
        <authorList>
            <person name="Wiredu Boakye D."/>
            <person name="Jaroenlak P."/>
            <person name="Prachumwat A."/>
            <person name="Williams T.A."/>
            <person name="Bateman K.S."/>
            <person name="Itsathitphaisarn O."/>
            <person name="Sritunyalucksana K."/>
            <person name="Paszkiewicz K.H."/>
            <person name="Moore K.A."/>
            <person name="Stentiford G.D."/>
            <person name="Williams B.A."/>
        </authorList>
    </citation>
    <scope>NUCLEOTIDE SEQUENCE [LARGE SCALE GENOMIC DNA]</scope>
    <source>
        <strain evidence="3">canceri</strain>
    </source>
</reference>
<gene>
    <name evidence="2" type="ORF">A0H76_1198</name>
</gene>
<keyword evidence="1" id="KW-1133">Transmembrane helix</keyword>